<reference evidence="2" key="1">
    <citation type="submission" date="2021-03" db="EMBL/GenBank/DDBJ databases">
        <title>Draft genome sequence of rust myrtle Austropuccinia psidii MF-1, a brazilian biotype.</title>
        <authorList>
            <person name="Quecine M.C."/>
            <person name="Pachon D.M.R."/>
            <person name="Bonatelli M.L."/>
            <person name="Correr F.H."/>
            <person name="Franceschini L.M."/>
            <person name="Leite T.F."/>
            <person name="Margarido G.R.A."/>
            <person name="Almeida C.A."/>
            <person name="Ferrarezi J.A."/>
            <person name="Labate C.A."/>
        </authorList>
    </citation>
    <scope>NUCLEOTIDE SEQUENCE</scope>
    <source>
        <strain evidence="2">MF-1</strain>
    </source>
</reference>
<evidence type="ECO:0000259" key="1">
    <source>
        <dbReference type="Pfam" id="PF17919"/>
    </source>
</evidence>
<dbReference type="Gene3D" id="3.30.70.270">
    <property type="match status" value="1"/>
</dbReference>
<dbReference type="InterPro" id="IPR051320">
    <property type="entry name" value="Viral_Replic_Matur_Polypro"/>
</dbReference>
<accession>A0A9Q3HH58</accession>
<gene>
    <name evidence="2" type="ORF">O181_043772</name>
</gene>
<dbReference type="PANTHER" id="PTHR33064">
    <property type="entry name" value="POL PROTEIN"/>
    <property type="match status" value="1"/>
</dbReference>
<dbReference type="Pfam" id="PF17919">
    <property type="entry name" value="RT_RNaseH_2"/>
    <property type="match status" value="1"/>
</dbReference>
<keyword evidence="3" id="KW-1185">Reference proteome</keyword>
<proteinExistence type="predicted"/>
<dbReference type="InterPro" id="IPR041577">
    <property type="entry name" value="RT_RNaseH_2"/>
</dbReference>
<dbReference type="SUPFAM" id="SSF56672">
    <property type="entry name" value="DNA/RNA polymerases"/>
    <property type="match status" value="1"/>
</dbReference>
<dbReference type="InterPro" id="IPR043128">
    <property type="entry name" value="Rev_trsase/Diguanyl_cyclase"/>
</dbReference>
<comment type="caution">
    <text evidence="2">The sequence shown here is derived from an EMBL/GenBank/DDBJ whole genome shotgun (WGS) entry which is preliminary data.</text>
</comment>
<evidence type="ECO:0000313" key="2">
    <source>
        <dbReference type="EMBL" id="MBW0504057.1"/>
    </source>
</evidence>
<sequence length="127" mass="15097">MPQIKKEMQLFLGYAGYYRKNIQEFSKIAKSLYKLCDKLKVYEMTEERVNTYKELKKSLTNAPLLIMPYWKLPFKLYTDACGERLSDAVHQTQIINDKPIEGPIFFIYRQIKTTEERYGASQMECLF</sequence>
<dbReference type="PANTHER" id="PTHR33064:SF37">
    <property type="entry name" value="RIBONUCLEASE H"/>
    <property type="match status" value="1"/>
</dbReference>
<dbReference type="InterPro" id="IPR043502">
    <property type="entry name" value="DNA/RNA_pol_sf"/>
</dbReference>
<dbReference type="EMBL" id="AVOT02017709">
    <property type="protein sequence ID" value="MBW0504057.1"/>
    <property type="molecule type" value="Genomic_DNA"/>
</dbReference>
<dbReference type="OrthoDB" id="3234307at2759"/>
<evidence type="ECO:0000313" key="3">
    <source>
        <dbReference type="Proteomes" id="UP000765509"/>
    </source>
</evidence>
<dbReference type="Proteomes" id="UP000765509">
    <property type="component" value="Unassembled WGS sequence"/>
</dbReference>
<organism evidence="2 3">
    <name type="scientific">Austropuccinia psidii MF-1</name>
    <dbReference type="NCBI Taxonomy" id="1389203"/>
    <lineage>
        <taxon>Eukaryota</taxon>
        <taxon>Fungi</taxon>
        <taxon>Dikarya</taxon>
        <taxon>Basidiomycota</taxon>
        <taxon>Pucciniomycotina</taxon>
        <taxon>Pucciniomycetes</taxon>
        <taxon>Pucciniales</taxon>
        <taxon>Sphaerophragmiaceae</taxon>
        <taxon>Austropuccinia</taxon>
    </lineage>
</organism>
<dbReference type="AlphaFoldDB" id="A0A9Q3HH58"/>
<feature type="domain" description="Reverse transcriptase/retrotransposon-derived protein RNase H-like" evidence="1">
    <location>
        <begin position="45"/>
        <end position="126"/>
    </location>
</feature>
<name>A0A9Q3HH58_9BASI</name>
<protein>
    <recommendedName>
        <fullName evidence="1">Reverse transcriptase/retrotransposon-derived protein RNase H-like domain-containing protein</fullName>
    </recommendedName>
</protein>